<dbReference type="AlphaFoldDB" id="A0A9P0C2A2"/>
<evidence type="ECO:0000313" key="3">
    <source>
        <dbReference type="Proteomes" id="UP001154114"/>
    </source>
</evidence>
<gene>
    <name evidence="2" type="ORF">CINC_LOCUS13215</name>
</gene>
<keyword evidence="3" id="KW-1185">Reference proteome</keyword>
<name>A0A9P0C2A2_CHRIL</name>
<feature type="compositionally biased region" description="Basic residues" evidence="1">
    <location>
        <begin position="76"/>
        <end position="87"/>
    </location>
</feature>
<feature type="compositionally biased region" description="Low complexity" evidence="1">
    <location>
        <begin position="56"/>
        <end position="72"/>
    </location>
</feature>
<evidence type="ECO:0000313" key="2">
    <source>
        <dbReference type="EMBL" id="CAH0629024.1"/>
    </source>
</evidence>
<feature type="region of interest" description="Disordered" evidence="1">
    <location>
        <begin position="1"/>
        <end position="87"/>
    </location>
</feature>
<reference evidence="2" key="1">
    <citation type="submission" date="2021-12" db="EMBL/GenBank/DDBJ databases">
        <authorList>
            <person name="King R."/>
        </authorList>
    </citation>
    <scope>NUCLEOTIDE SEQUENCE</scope>
</reference>
<evidence type="ECO:0000256" key="1">
    <source>
        <dbReference type="SAM" id="MobiDB-lite"/>
    </source>
</evidence>
<protein>
    <submittedName>
        <fullName evidence="2">Uncharacterized protein</fullName>
    </submittedName>
</protein>
<accession>A0A9P0C2A2</accession>
<dbReference type="Proteomes" id="UP001154114">
    <property type="component" value="Chromosome 9"/>
</dbReference>
<organism evidence="2 3">
    <name type="scientific">Chrysodeixis includens</name>
    <name type="common">Soybean looper</name>
    <name type="synonym">Pseudoplusia includens</name>
    <dbReference type="NCBI Taxonomy" id="689277"/>
    <lineage>
        <taxon>Eukaryota</taxon>
        <taxon>Metazoa</taxon>
        <taxon>Ecdysozoa</taxon>
        <taxon>Arthropoda</taxon>
        <taxon>Hexapoda</taxon>
        <taxon>Insecta</taxon>
        <taxon>Pterygota</taxon>
        <taxon>Neoptera</taxon>
        <taxon>Endopterygota</taxon>
        <taxon>Lepidoptera</taxon>
        <taxon>Glossata</taxon>
        <taxon>Ditrysia</taxon>
        <taxon>Noctuoidea</taxon>
        <taxon>Noctuidae</taxon>
        <taxon>Plusiinae</taxon>
        <taxon>Chrysodeixis</taxon>
    </lineage>
</organism>
<sequence length="250" mass="26472">MDEYGGPAAPPRPPKPAARVHRPTGARQPTVSLLRPRPEAERERNAYVEAPRRAHAAPAPHGRASAAQAGDDAAGRRGRQAARRRPLGRLDSVRHLRPLPLRAVRAPAPAAVPLAVRLVPVQRRGVRRLRVVHVLREGAVLPLRERRGGGGRAVRVRAAAGVRGRAGAGAAVPVAVLAAARLRGGGRGAIRALPPLGLPLPRAPSAALQYYLVPPRAARALRSAESSGATALYKYLFASGELRTARGWTQ</sequence>
<feature type="compositionally biased region" description="Basic and acidic residues" evidence="1">
    <location>
        <begin position="36"/>
        <end position="52"/>
    </location>
</feature>
<dbReference type="EMBL" id="LR824012">
    <property type="protein sequence ID" value="CAH0629024.1"/>
    <property type="molecule type" value="Genomic_DNA"/>
</dbReference>
<proteinExistence type="predicted"/>